<dbReference type="CDD" id="cd07247">
    <property type="entry name" value="SgaA_N_like"/>
    <property type="match status" value="1"/>
</dbReference>
<dbReference type="PANTHER" id="PTHR33993">
    <property type="entry name" value="GLYOXALASE-RELATED"/>
    <property type="match status" value="1"/>
</dbReference>
<dbReference type="Proteomes" id="UP000066480">
    <property type="component" value="Chromosome"/>
</dbReference>
<evidence type="ECO:0000259" key="1">
    <source>
        <dbReference type="PROSITE" id="PS51819"/>
    </source>
</evidence>
<dbReference type="Pfam" id="PF00903">
    <property type="entry name" value="Glyoxalase"/>
    <property type="match status" value="2"/>
</dbReference>
<dbReference type="InterPro" id="IPR037523">
    <property type="entry name" value="VOC_core"/>
</dbReference>
<dbReference type="InterPro" id="IPR004360">
    <property type="entry name" value="Glyas_Fos-R_dOase_dom"/>
</dbReference>
<proteinExistence type="predicted"/>
<dbReference type="OrthoDB" id="9793039at2"/>
<evidence type="ECO:0000313" key="3">
    <source>
        <dbReference type="Proteomes" id="UP000066480"/>
    </source>
</evidence>
<accession>A0A0K1JPD9</accession>
<dbReference type="InterPro" id="IPR052164">
    <property type="entry name" value="Anthracycline_SecMetBiosynth"/>
</dbReference>
<sequence>MGTRDTAWPAGTPCWVDCGFEHVDKARKFYGHLFGWDMEPGPAETGGYTMCLKNGRPAAAISESQDEDVPTFWATYLATDDVDATTTAVREAGGQVVVETLDIPGSGRMAIYQDPTGAQFSVWQADGHTGMQIYHEPGTVAWNDLMTRDLPTAMDFYAKVFGYTYEDAGDGYQVVKLGDGTTVAGMHQAEHLPDDAPSTWLVHFAVADRDSTVSLAEMEDNIDVLLTFDTPFGPEATLRGPEGEIFNVISSNDDDN</sequence>
<dbReference type="EMBL" id="CP011112">
    <property type="protein sequence ID" value="AKU18430.1"/>
    <property type="molecule type" value="Genomic_DNA"/>
</dbReference>
<organism evidence="2 3">
    <name type="scientific">Luteipulveratus mongoliensis</name>
    <dbReference type="NCBI Taxonomy" id="571913"/>
    <lineage>
        <taxon>Bacteria</taxon>
        <taxon>Bacillati</taxon>
        <taxon>Actinomycetota</taxon>
        <taxon>Actinomycetes</taxon>
        <taxon>Micrococcales</taxon>
        <taxon>Dermacoccaceae</taxon>
        <taxon>Luteipulveratus</taxon>
    </lineage>
</organism>
<dbReference type="PROSITE" id="PS51819">
    <property type="entry name" value="VOC"/>
    <property type="match status" value="1"/>
</dbReference>
<dbReference type="PANTHER" id="PTHR33993:SF10">
    <property type="entry name" value="CONSERVED PROTEIN"/>
    <property type="match status" value="1"/>
</dbReference>
<dbReference type="AlphaFoldDB" id="A0A0K1JPD9"/>
<dbReference type="SUPFAM" id="SSF54593">
    <property type="entry name" value="Glyoxalase/Bleomycin resistance protein/Dihydroxybiphenyl dioxygenase"/>
    <property type="match status" value="1"/>
</dbReference>
<dbReference type="KEGG" id="lmoi:VV02_25555"/>
<dbReference type="STRING" id="571913.VV02_25555"/>
<keyword evidence="3" id="KW-1185">Reference proteome</keyword>
<dbReference type="Gene3D" id="3.10.180.10">
    <property type="entry name" value="2,3-Dihydroxybiphenyl 1,2-Dioxygenase, domain 1"/>
    <property type="match status" value="2"/>
</dbReference>
<evidence type="ECO:0000313" key="2">
    <source>
        <dbReference type="EMBL" id="AKU18430.1"/>
    </source>
</evidence>
<reference evidence="2 3" key="1">
    <citation type="submission" date="2015-03" db="EMBL/GenBank/DDBJ databases">
        <title>Luteipulveratus halotolerans sp. nov., a novel actinobacterium (Dermacoccaceae) from Sarawak, Malaysia.</title>
        <authorList>
            <person name="Juboi H."/>
            <person name="Basik A."/>
            <person name="Shamsul S.S."/>
            <person name="Arnold P."/>
            <person name="Schmitt E.K."/>
            <person name="Sanglier J.-J."/>
            <person name="Yeo T."/>
        </authorList>
    </citation>
    <scope>NUCLEOTIDE SEQUENCE [LARGE SCALE GENOMIC DNA]</scope>
    <source>
        <strain evidence="2 3">MN07-A0370</strain>
    </source>
</reference>
<dbReference type="RefSeq" id="WP_052596243.1">
    <property type="nucleotide sequence ID" value="NZ_CP011112.1"/>
</dbReference>
<dbReference type="InterPro" id="IPR029068">
    <property type="entry name" value="Glyas_Bleomycin-R_OHBP_Dase"/>
</dbReference>
<gene>
    <name evidence="2" type="ORF">VV02_25555</name>
</gene>
<feature type="domain" description="VOC" evidence="1">
    <location>
        <begin position="12"/>
        <end position="125"/>
    </location>
</feature>
<protein>
    <recommendedName>
        <fullName evidence="1">VOC domain-containing protein</fullName>
    </recommendedName>
</protein>
<name>A0A0K1JPD9_9MICO</name>